<dbReference type="Proteomes" id="UP000182652">
    <property type="component" value="Unassembled WGS sequence"/>
</dbReference>
<dbReference type="PANTHER" id="PTHR30472">
    <property type="entry name" value="FERRIC ENTEROBACTIN TRANSPORT SYSTEM PERMEASE PROTEIN"/>
    <property type="match status" value="1"/>
</dbReference>
<feature type="transmembrane region" description="Helical" evidence="8">
    <location>
        <begin position="175"/>
        <end position="200"/>
    </location>
</feature>
<organism evidence="9 10">
    <name type="scientific">Arthrobacter woluwensis</name>
    <dbReference type="NCBI Taxonomy" id="156980"/>
    <lineage>
        <taxon>Bacteria</taxon>
        <taxon>Bacillati</taxon>
        <taxon>Actinomycetota</taxon>
        <taxon>Actinomycetes</taxon>
        <taxon>Micrococcales</taxon>
        <taxon>Micrococcaceae</taxon>
        <taxon>Arthrobacter</taxon>
    </lineage>
</organism>
<accession>A0A1H4KF03</accession>
<protein>
    <submittedName>
        <fullName evidence="9">Iron complex transport system permease protein</fullName>
    </submittedName>
</protein>
<evidence type="ECO:0000313" key="10">
    <source>
        <dbReference type="Proteomes" id="UP000182652"/>
    </source>
</evidence>
<gene>
    <name evidence="9" type="ORF">SAMN04489745_0611</name>
</gene>
<dbReference type="AlphaFoldDB" id="A0A1H4KF03"/>
<evidence type="ECO:0000256" key="2">
    <source>
        <dbReference type="ARBA" id="ARBA00007935"/>
    </source>
</evidence>
<keyword evidence="10" id="KW-1185">Reference proteome</keyword>
<feature type="transmembrane region" description="Helical" evidence="8">
    <location>
        <begin position="139"/>
        <end position="163"/>
    </location>
</feature>
<feature type="transmembrane region" description="Helical" evidence="8">
    <location>
        <begin position="113"/>
        <end position="133"/>
    </location>
</feature>
<evidence type="ECO:0000256" key="7">
    <source>
        <dbReference type="ARBA" id="ARBA00023136"/>
    </source>
</evidence>
<sequence>MRRLKSPSSPGKTTTGEGRDARRRGLLLLTLAVLLGLACLASLAVGARAVPFPEVLDALGHAFAPAADPGNGDQAVVLSRLPRTVLAVVAGAALGLAGVLMQGVTRNPLADPGILGVNAGAACAVVFGIQFLGLASVGAYLWVALIGAAVAMVLVYVLATFAGRAQGGSGSGPTPLSLALAGAALSAGLYSLMSMALVTRQDTLDRFRFWQLGSVAAREWAAVLPALPFLAVGAVLALGMARPLNGLAMGDDAARALGQRVGLTRAVAGVSVVLLAGGATAVAGPIGFVGLVVPHALRRFTGPDHRWLLGTTLLAAPALVLVADILGRVVVLPGEIPAGVLTAMVGAPVFVLLLRRGKGVGV</sequence>
<dbReference type="EMBL" id="FNSN01000003">
    <property type="protein sequence ID" value="SEB57027.1"/>
    <property type="molecule type" value="Genomic_DNA"/>
</dbReference>
<comment type="similarity">
    <text evidence="2">Belongs to the binding-protein-dependent transport system permease family. FecCD subfamily.</text>
</comment>
<keyword evidence="5 8" id="KW-0812">Transmembrane</keyword>
<dbReference type="SUPFAM" id="SSF81345">
    <property type="entry name" value="ABC transporter involved in vitamin B12 uptake, BtuC"/>
    <property type="match status" value="1"/>
</dbReference>
<dbReference type="FunFam" id="1.10.3470.10:FF:000001">
    <property type="entry name" value="Vitamin B12 ABC transporter permease BtuC"/>
    <property type="match status" value="1"/>
</dbReference>
<proteinExistence type="inferred from homology"/>
<dbReference type="Pfam" id="PF01032">
    <property type="entry name" value="FecCD"/>
    <property type="match status" value="1"/>
</dbReference>
<evidence type="ECO:0000256" key="5">
    <source>
        <dbReference type="ARBA" id="ARBA00022692"/>
    </source>
</evidence>
<reference evidence="9 10" key="1">
    <citation type="submission" date="2016-10" db="EMBL/GenBank/DDBJ databases">
        <authorList>
            <person name="de Groot N.N."/>
        </authorList>
    </citation>
    <scope>NUCLEOTIDE SEQUENCE [LARGE SCALE GENOMIC DNA]</scope>
    <source>
        <strain evidence="9 10">DSM 10495</strain>
    </source>
</reference>
<evidence type="ECO:0000256" key="4">
    <source>
        <dbReference type="ARBA" id="ARBA00022475"/>
    </source>
</evidence>
<evidence type="ECO:0000256" key="8">
    <source>
        <dbReference type="SAM" id="Phobius"/>
    </source>
</evidence>
<dbReference type="GO" id="GO:0033214">
    <property type="term" value="P:siderophore-iron import into cell"/>
    <property type="evidence" value="ECO:0007669"/>
    <property type="project" value="TreeGrafter"/>
</dbReference>
<keyword evidence="3" id="KW-0813">Transport</keyword>
<keyword evidence="4" id="KW-1003">Cell membrane</keyword>
<dbReference type="InterPro" id="IPR037294">
    <property type="entry name" value="ABC_BtuC-like"/>
</dbReference>
<keyword evidence="7 8" id="KW-0472">Membrane</keyword>
<dbReference type="GO" id="GO:0022857">
    <property type="term" value="F:transmembrane transporter activity"/>
    <property type="evidence" value="ECO:0007669"/>
    <property type="project" value="InterPro"/>
</dbReference>
<dbReference type="CDD" id="cd06550">
    <property type="entry name" value="TM_ABC_iron-siderophores_like"/>
    <property type="match status" value="1"/>
</dbReference>
<name>A0A1H4KF03_9MICC</name>
<feature type="transmembrane region" description="Helical" evidence="8">
    <location>
        <begin position="220"/>
        <end position="241"/>
    </location>
</feature>
<keyword evidence="6 8" id="KW-1133">Transmembrane helix</keyword>
<dbReference type="InterPro" id="IPR000522">
    <property type="entry name" value="ABC_transptr_permease_BtuC"/>
</dbReference>
<dbReference type="STRING" id="156980.SAMN04489745_0611"/>
<dbReference type="PANTHER" id="PTHR30472:SF1">
    <property type="entry name" value="FE(3+) DICITRATE TRANSPORT SYSTEM PERMEASE PROTEIN FECC-RELATED"/>
    <property type="match status" value="1"/>
</dbReference>
<feature type="transmembrane region" description="Helical" evidence="8">
    <location>
        <begin position="336"/>
        <end position="354"/>
    </location>
</feature>
<feature type="transmembrane region" description="Helical" evidence="8">
    <location>
        <begin position="307"/>
        <end position="330"/>
    </location>
</feature>
<comment type="subcellular location">
    <subcellularLocation>
        <location evidence="1">Cell membrane</location>
        <topology evidence="1">Multi-pass membrane protein</topology>
    </subcellularLocation>
</comment>
<evidence type="ECO:0000256" key="6">
    <source>
        <dbReference type="ARBA" id="ARBA00022989"/>
    </source>
</evidence>
<dbReference type="Gene3D" id="1.10.3470.10">
    <property type="entry name" value="ABC transporter involved in vitamin B12 uptake, BtuC"/>
    <property type="match status" value="1"/>
</dbReference>
<evidence type="ECO:0000313" key="9">
    <source>
        <dbReference type="EMBL" id="SEB57027.1"/>
    </source>
</evidence>
<evidence type="ECO:0000256" key="1">
    <source>
        <dbReference type="ARBA" id="ARBA00004651"/>
    </source>
</evidence>
<evidence type="ECO:0000256" key="3">
    <source>
        <dbReference type="ARBA" id="ARBA00022448"/>
    </source>
</evidence>
<dbReference type="GO" id="GO:0005886">
    <property type="term" value="C:plasma membrane"/>
    <property type="evidence" value="ECO:0007669"/>
    <property type="project" value="UniProtKB-SubCell"/>
</dbReference>